<reference evidence="1" key="1">
    <citation type="journal article" date="2011" name="Plant Physiol.">
        <title>Comprehensive sequence analysis of 24,783 barley full-length cDNAs derived from 12 clone libraries.</title>
        <authorList>
            <person name="Matsumoto T."/>
            <person name="Tanaka T."/>
            <person name="Sakai H."/>
            <person name="Amano N."/>
            <person name="Kanamori H."/>
            <person name="Kurita K."/>
            <person name="Kikuta A."/>
            <person name="Kamiya K."/>
            <person name="Yamamoto M."/>
            <person name="Ikawa H."/>
            <person name="Fujii N."/>
            <person name="Hori K."/>
            <person name="Itoh T."/>
            <person name="Sato K."/>
        </authorList>
    </citation>
    <scope>NUCLEOTIDE SEQUENCE</scope>
</reference>
<accession>F2E5K4</accession>
<name>F2E5K4_HORVV</name>
<feature type="non-terminal residue" evidence="1">
    <location>
        <position position="1"/>
    </location>
</feature>
<protein>
    <submittedName>
        <fullName evidence="1">Predicted protein</fullName>
    </submittedName>
</protein>
<evidence type="ECO:0000313" key="1">
    <source>
        <dbReference type="EMBL" id="BAK02626.1"/>
    </source>
</evidence>
<proteinExistence type="evidence at transcript level"/>
<dbReference type="AlphaFoldDB" id="F2E5K4"/>
<sequence>SGISHTSLGSRQLETMRLALLLNLVKQSHSSHTVAGIPHPIRLPVAKHLSGILSKEPQPISLSWHHTLHTLCYVVLTPNVKTTCIDRYTYATSLVVSNDFRPILVM</sequence>
<organism evidence="1">
    <name type="scientific">Hordeum vulgare subsp. vulgare</name>
    <name type="common">Domesticated barley</name>
    <dbReference type="NCBI Taxonomy" id="112509"/>
    <lineage>
        <taxon>Eukaryota</taxon>
        <taxon>Viridiplantae</taxon>
        <taxon>Streptophyta</taxon>
        <taxon>Embryophyta</taxon>
        <taxon>Tracheophyta</taxon>
        <taxon>Spermatophyta</taxon>
        <taxon>Magnoliopsida</taxon>
        <taxon>Liliopsida</taxon>
        <taxon>Poales</taxon>
        <taxon>Poaceae</taxon>
        <taxon>BOP clade</taxon>
        <taxon>Pooideae</taxon>
        <taxon>Triticodae</taxon>
        <taxon>Triticeae</taxon>
        <taxon>Hordeinae</taxon>
        <taxon>Hordeum</taxon>
    </lineage>
</organism>
<dbReference type="EMBL" id="AK371428">
    <property type="protein sequence ID" value="BAK02626.1"/>
    <property type="molecule type" value="mRNA"/>
</dbReference>